<comment type="function">
    <text evidence="8">Transfers the glycosyl residue from UDP-Glc to the non-reducing end of alpha-1,4-glucan.</text>
</comment>
<evidence type="ECO:0000256" key="4">
    <source>
        <dbReference type="ARBA" id="ARBA00022679"/>
    </source>
</evidence>
<sequence length="1382" mass="153624">MAGDDGDRPPRDVKNHLLFEIATEVAHRVGGIYSVIKSKAPVTTAEYGDRYTLIGPLNHHSAAVEVEELEPTSPELSATIAAMKDRGIGILYGRWLIEGAPRVLLFDTKTAYKYMDEWKTDLWNIASIPSPAGDDETNEAIVFGYVVTWFLGEFVSREKTKAVIAHFHEWLAGVAIPLTKKRHIDVTTIFTTHATLLGRYLCAGSVDFYNNLQWFDVDAEAGKRGIYHRYCIERAAAHACDVFTTVSHITAYESEHLLKRKPDGVLPNGLNVTKFSAVHEFQNLHQQSKEKIHDFVRGHFYGHYDFDPENTLYFFTAGRYEFRNKGVDMFIESLARLNHRLKIAGSKTTVVAFIIMPAQTTSLTVEALKGQAVIKSLRDTVDVIERGIGRRIFERSLKWHDGDPLPDEKELITSQDRVLLRRRLFAMKRHGLPPIVTHNMINDHEDPILNQIRRVQLFNHPSDRVKVVFHPEFLNSANPVLPMDYDDFVRGTHMGVFASYYEPWGYTPAECTVMGVPSITTNLSGFGCYMEELIENSSDYGIYIVDRRNKGVDDSVNQLTTHMFEYCQKSRRQRINQRNRTERLSDLLDWKRMGMEYVKARQLALRRAYPDSFAGDEEDDFIPGSDLKISRPFSVPGSPRDRTGMMTPGDFASLQEGREGLSTEDYVAWKLPEEEDPDEYPFPLTLRTKRLGPAFAGGRRRVPDTALPLLAKAAISLHVHGPVSCVHSVSTARHIMKFFKRKDKGDTGFGKHLFFDLGSGGGRGPGRPFGRTHGHQLPSSPPFSPLGTYPPSPAPPRFQPRASARSAARLLALPDAVLRRVFAWTCPHSRDETYETCEESMLDDTCPLCDLRDLAQCLRVRKAWRAAGIPTLYHSIRIDSVHYCDREIYLSEQRKRRGGSRFDKNGDPEDTARARLRLLCRTLREDAARLGPLVQYLKTPYMLRESNQADLARIVAVLPNLKYLDLPMGLFMDDAAFATLRVEVQARCTDLRKMKYMAGSEKTLQQLAHGTIWRRLEVLELVCIEMDPAVLRQVLGVLGKLRAVKISDMRCVDDEALAWNDQLPPFPALETLILTNVPRVTTAGLTSWLRWPEAQRALVALTLNGTSVKVWKLHEVLARAPALRHLTIADAVDVAMSAAAGTPNPPPLASASLETLHYEITAAPSAPRFSHVTSTYYQYLARALLAGGLHRLRALYVREPTFPDMLLGRPANLSPTSNARLLSPSSSPGLSPPQHTGSSGGNPFRDPPPGGTFANLPALLEVFTKSGDEIDWSRVTSMALNSGGGGCGGARRALSPNGERSAWHAPGSRGSDGSSYGLKTDALGGAGWSSGAGARKSVFISDGVGGGFMPVPDLDEGPAAGKTALWPGPDSGGKRGSLDLWR</sequence>
<comment type="function">
    <text evidence="6">Glycogen synthase participates in the glycogen biosynthetic process along with glycogenin and glycogen branching enzyme. Extends the primer composed of a few glucose units formed by glycogenin by adding new glucose units to it. In this context, glycogen synthase transfers the glycosyl residue from UDP-Glc to the non-reducing end of alpha-1,4-glucan.</text>
</comment>
<feature type="region of interest" description="Disordered" evidence="9">
    <location>
        <begin position="760"/>
        <end position="800"/>
    </location>
</feature>
<feature type="region of interest" description="Disordered" evidence="9">
    <location>
        <begin position="1350"/>
        <end position="1382"/>
    </location>
</feature>
<dbReference type="Pfam" id="PF05693">
    <property type="entry name" value="Glycogen_syn"/>
    <property type="match status" value="1"/>
</dbReference>
<feature type="region of interest" description="Disordered" evidence="9">
    <location>
        <begin position="1281"/>
        <end position="1314"/>
    </location>
</feature>
<evidence type="ECO:0000313" key="10">
    <source>
        <dbReference type="EMBL" id="KAK2067550.1"/>
    </source>
</evidence>
<feature type="region of interest" description="Disordered" evidence="9">
    <location>
        <begin position="1216"/>
        <end position="1251"/>
    </location>
</feature>
<evidence type="ECO:0000256" key="5">
    <source>
        <dbReference type="ARBA" id="ARBA00023056"/>
    </source>
</evidence>
<comment type="catalytic activity">
    <reaction evidence="7">
        <text>[(1-&gt;4)-alpha-D-glucosyl](n) + UDP-alpha-D-glucose = [(1-&gt;4)-alpha-D-glucosyl](n+1) + UDP + H(+)</text>
        <dbReference type="Rhea" id="RHEA:18549"/>
        <dbReference type="Rhea" id="RHEA-COMP:9584"/>
        <dbReference type="Rhea" id="RHEA-COMP:9587"/>
        <dbReference type="ChEBI" id="CHEBI:15378"/>
        <dbReference type="ChEBI" id="CHEBI:15444"/>
        <dbReference type="ChEBI" id="CHEBI:58223"/>
        <dbReference type="ChEBI" id="CHEBI:58885"/>
        <dbReference type="EC" id="2.4.1.11"/>
    </reaction>
    <physiologicalReaction direction="left-to-right" evidence="7">
        <dbReference type="Rhea" id="RHEA:18550"/>
    </physiologicalReaction>
</comment>
<proteinExistence type="inferred from homology"/>
<name>A0AAD9HZ85_9PEZI</name>
<reference evidence="10" key="1">
    <citation type="journal article" date="2023" name="Mol. Plant Microbe Interact.">
        <title>Elucidating the Obligate Nature and Biological Capacity of an Invasive Fungal Corn Pathogen.</title>
        <authorList>
            <person name="MacCready J.S."/>
            <person name="Roggenkamp E.M."/>
            <person name="Gdanetz K."/>
            <person name="Chilvers M.I."/>
        </authorList>
    </citation>
    <scope>NUCLEOTIDE SEQUENCE</scope>
    <source>
        <strain evidence="10">PM02</strain>
    </source>
</reference>
<evidence type="ECO:0000256" key="2">
    <source>
        <dbReference type="ARBA" id="ARBA00010686"/>
    </source>
</evidence>
<dbReference type="Gene3D" id="3.40.50.2000">
    <property type="entry name" value="Glycogen Phosphorylase B"/>
    <property type="match status" value="2"/>
</dbReference>
<accession>A0AAD9HZ85</accession>
<dbReference type="GO" id="GO:0004373">
    <property type="term" value="F:alpha-1,4-glucan glucosyltransferase (UDP-glucose donor) activity"/>
    <property type="evidence" value="ECO:0007669"/>
    <property type="project" value="UniProtKB-EC"/>
</dbReference>
<dbReference type="PANTHER" id="PTHR10176">
    <property type="entry name" value="GLYCOGEN SYNTHASE"/>
    <property type="match status" value="1"/>
</dbReference>
<protein>
    <recommendedName>
        <fullName evidence="8">Glycogen [starch] synthase</fullName>
        <ecNumber evidence="8">2.4.1.11</ecNumber>
    </recommendedName>
</protein>
<keyword evidence="3 8" id="KW-0328">Glycosyltransferase</keyword>
<evidence type="ECO:0000256" key="7">
    <source>
        <dbReference type="ARBA" id="ARBA00047345"/>
    </source>
</evidence>
<dbReference type="Gene3D" id="6.10.260.10">
    <property type="match status" value="1"/>
</dbReference>
<dbReference type="InterPro" id="IPR008631">
    <property type="entry name" value="Glycogen_synth"/>
</dbReference>
<evidence type="ECO:0000256" key="6">
    <source>
        <dbReference type="ARBA" id="ARBA00043883"/>
    </source>
</evidence>
<evidence type="ECO:0000313" key="11">
    <source>
        <dbReference type="Proteomes" id="UP001217918"/>
    </source>
</evidence>
<evidence type="ECO:0000256" key="1">
    <source>
        <dbReference type="ARBA" id="ARBA00004964"/>
    </source>
</evidence>
<keyword evidence="11" id="KW-1185">Reference proteome</keyword>
<organism evidence="10 11">
    <name type="scientific">Phyllachora maydis</name>
    <dbReference type="NCBI Taxonomy" id="1825666"/>
    <lineage>
        <taxon>Eukaryota</taxon>
        <taxon>Fungi</taxon>
        <taxon>Dikarya</taxon>
        <taxon>Ascomycota</taxon>
        <taxon>Pezizomycotina</taxon>
        <taxon>Sordariomycetes</taxon>
        <taxon>Sordariomycetidae</taxon>
        <taxon>Phyllachorales</taxon>
        <taxon>Phyllachoraceae</taxon>
        <taxon>Phyllachora</taxon>
    </lineage>
</organism>
<dbReference type="CDD" id="cd03793">
    <property type="entry name" value="GT3_GSY2-like"/>
    <property type="match status" value="1"/>
</dbReference>
<dbReference type="GO" id="GO:0005737">
    <property type="term" value="C:cytoplasm"/>
    <property type="evidence" value="ECO:0007669"/>
    <property type="project" value="TreeGrafter"/>
</dbReference>
<dbReference type="Proteomes" id="UP001217918">
    <property type="component" value="Unassembled WGS sequence"/>
</dbReference>
<dbReference type="PANTHER" id="PTHR10176:SF3">
    <property type="entry name" value="GLYCOGEN [STARCH] SYNTHASE"/>
    <property type="match status" value="1"/>
</dbReference>
<feature type="compositionally biased region" description="Basic and acidic residues" evidence="9">
    <location>
        <begin position="1372"/>
        <end position="1382"/>
    </location>
</feature>
<comment type="pathway">
    <text evidence="1 8">Glycan biosynthesis; glycogen biosynthesis.</text>
</comment>
<dbReference type="FunFam" id="3.40.50.2000:FF:000045">
    <property type="entry name" value="Glycogen [starch] synthase"/>
    <property type="match status" value="1"/>
</dbReference>
<feature type="compositionally biased region" description="Pro residues" evidence="9">
    <location>
        <begin position="779"/>
        <end position="798"/>
    </location>
</feature>
<gene>
    <name evidence="10" type="ORF">P8C59_001285</name>
</gene>
<dbReference type="FunFam" id="3.40.50.2000:FF:000014">
    <property type="entry name" value="Glycogen [starch] synthase"/>
    <property type="match status" value="1"/>
</dbReference>
<keyword evidence="4 8" id="KW-0808">Transferase</keyword>
<dbReference type="GO" id="GO:0005978">
    <property type="term" value="P:glycogen biosynthetic process"/>
    <property type="evidence" value="ECO:0007669"/>
    <property type="project" value="UniProtKB-KW"/>
</dbReference>
<dbReference type="Gene3D" id="3.80.10.10">
    <property type="entry name" value="Ribonuclease Inhibitor"/>
    <property type="match status" value="1"/>
</dbReference>
<dbReference type="SUPFAM" id="SSF53756">
    <property type="entry name" value="UDP-Glycosyltransferase/glycogen phosphorylase"/>
    <property type="match status" value="2"/>
</dbReference>
<dbReference type="EC" id="2.4.1.11" evidence="8"/>
<dbReference type="EMBL" id="JAQQPM010000001">
    <property type="protein sequence ID" value="KAK2067550.1"/>
    <property type="molecule type" value="Genomic_DNA"/>
</dbReference>
<dbReference type="InterPro" id="IPR032675">
    <property type="entry name" value="LRR_dom_sf"/>
</dbReference>
<evidence type="ECO:0000256" key="9">
    <source>
        <dbReference type="SAM" id="MobiDB-lite"/>
    </source>
</evidence>
<comment type="similarity">
    <text evidence="2 8">Belongs to the glycosyltransferase 3 family.</text>
</comment>
<evidence type="ECO:0000256" key="8">
    <source>
        <dbReference type="RuleBase" id="RU363104"/>
    </source>
</evidence>
<dbReference type="SUPFAM" id="SSF52047">
    <property type="entry name" value="RNI-like"/>
    <property type="match status" value="1"/>
</dbReference>
<evidence type="ECO:0000256" key="3">
    <source>
        <dbReference type="ARBA" id="ARBA00022676"/>
    </source>
</evidence>
<keyword evidence="5 8" id="KW-0320">Glycogen biosynthesis</keyword>
<comment type="caution">
    <text evidence="10">The sequence shown here is derived from an EMBL/GenBank/DDBJ whole genome shotgun (WGS) entry which is preliminary data.</text>
</comment>
<feature type="compositionally biased region" description="Low complexity" evidence="9">
    <location>
        <begin position="1221"/>
        <end position="1233"/>
    </location>
</feature>